<sequence length="173" mass="18989">MQPRKTDQARQALSIRDGSLTLRERRVLILCDGQRSVEELTSMLGPETPSHIRRLRDAGYLVAVVEAPPPQAPVSAADTVAASARRRSLVAAKLYLLGMLELQRHPDAAWHRDRLQAAQGDEDTLVQLLAALHCLRQAASPTLAQRVRERLTEVLPEPYLPALQQADAAPAVA</sequence>
<evidence type="ECO:0000313" key="1">
    <source>
        <dbReference type="EMBL" id="MBP3983187.1"/>
    </source>
</evidence>
<gene>
    <name evidence="1" type="ORF">J5837_02020</name>
</gene>
<proteinExistence type="predicted"/>
<reference evidence="1" key="2">
    <citation type="submission" date="2021-03" db="EMBL/GenBank/DDBJ databases">
        <authorList>
            <person name="Cao W."/>
        </authorList>
    </citation>
    <scope>NUCLEOTIDE SEQUENCE</scope>
    <source>
        <strain evidence="1">110414</strain>
    </source>
</reference>
<accession>A0A940WZK0</accession>
<name>A0A940WZK0_9GAMM</name>
<evidence type="ECO:0000313" key="2">
    <source>
        <dbReference type="Proteomes" id="UP000673447"/>
    </source>
</evidence>
<reference evidence="1" key="1">
    <citation type="journal article" date="2016" name="Int. J. Syst. Evol. Microbiol.">
        <title>Pseudoxanthomonas helianthi sp. nov., isolated from roots of Jerusalem artichoke (Helianthus tuberosus).</title>
        <authorList>
            <person name="Kittiwongwattana C."/>
            <person name="Thawai C."/>
        </authorList>
    </citation>
    <scope>NUCLEOTIDE SEQUENCE</scope>
    <source>
        <strain evidence="1">110414</strain>
    </source>
</reference>
<keyword evidence="2" id="KW-1185">Reference proteome</keyword>
<comment type="caution">
    <text evidence="1">The sequence shown here is derived from an EMBL/GenBank/DDBJ whole genome shotgun (WGS) entry which is preliminary data.</text>
</comment>
<dbReference type="AlphaFoldDB" id="A0A940WZK0"/>
<dbReference type="RefSeq" id="WP_210535048.1">
    <property type="nucleotide sequence ID" value="NZ_JAGKTC010000001.1"/>
</dbReference>
<protein>
    <submittedName>
        <fullName evidence="1">Uncharacterized protein</fullName>
    </submittedName>
</protein>
<dbReference type="EMBL" id="JAGKTC010000001">
    <property type="protein sequence ID" value="MBP3983187.1"/>
    <property type="molecule type" value="Genomic_DNA"/>
</dbReference>
<dbReference type="Proteomes" id="UP000673447">
    <property type="component" value="Unassembled WGS sequence"/>
</dbReference>
<organism evidence="1 2">
    <name type="scientific">Pseudoxanthomonas helianthi</name>
    <dbReference type="NCBI Taxonomy" id="1453541"/>
    <lineage>
        <taxon>Bacteria</taxon>
        <taxon>Pseudomonadati</taxon>
        <taxon>Pseudomonadota</taxon>
        <taxon>Gammaproteobacteria</taxon>
        <taxon>Lysobacterales</taxon>
        <taxon>Lysobacteraceae</taxon>
        <taxon>Pseudoxanthomonas</taxon>
    </lineage>
</organism>